<dbReference type="AlphaFoldDB" id="F2UC12"/>
<dbReference type="InterPro" id="IPR003439">
    <property type="entry name" value="ABC_transporter-like_ATP-bd"/>
</dbReference>
<dbReference type="PROSITE" id="PS00211">
    <property type="entry name" value="ABC_TRANSPORTER_1"/>
    <property type="match status" value="1"/>
</dbReference>
<dbReference type="EMBL" id="GL832968">
    <property type="protein sequence ID" value="EGD74119.1"/>
    <property type="molecule type" value="Genomic_DNA"/>
</dbReference>
<evidence type="ECO:0000256" key="4">
    <source>
        <dbReference type="ARBA" id="ARBA00022741"/>
    </source>
</evidence>
<keyword evidence="7 8" id="KW-0472">Membrane</keyword>
<dbReference type="PROSITE" id="PS50893">
    <property type="entry name" value="ABC_TRANSPORTER_2"/>
    <property type="match status" value="1"/>
</dbReference>
<dbReference type="STRING" id="946362.F2UC12"/>
<keyword evidence="4" id="KW-0547">Nucleotide-binding</keyword>
<dbReference type="eggNOG" id="KOG0058">
    <property type="taxonomic scope" value="Eukaryota"/>
</dbReference>
<dbReference type="OrthoDB" id="6500128at2759"/>
<dbReference type="InterPro" id="IPR036640">
    <property type="entry name" value="ABC1_TM_sf"/>
</dbReference>
<dbReference type="InParanoid" id="F2UC12"/>
<dbReference type="GO" id="GO:0016887">
    <property type="term" value="F:ATP hydrolysis activity"/>
    <property type="evidence" value="ECO:0007669"/>
    <property type="project" value="InterPro"/>
</dbReference>
<dbReference type="KEGG" id="sre:PTSG_06129"/>
<evidence type="ECO:0000256" key="8">
    <source>
        <dbReference type="SAM" id="Phobius"/>
    </source>
</evidence>
<evidence type="ECO:0000259" key="9">
    <source>
        <dbReference type="PROSITE" id="PS50893"/>
    </source>
</evidence>
<feature type="domain" description="ABC transporter" evidence="9">
    <location>
        <begin position="441"/>
        <end position="677"/>
    </location>
</feature>
<dbReference type="FunFam" id="3.40.50.300:FF:000251">
    <property type="entry name" value="ABC transporter B family member 19"/>
    <property type="match status" value="1"/>
</dbReference>
<dbReference type="InterPro" id="IPR039421">
    <property type="entry name" value="Type_1_exporter"/>
</dbReference>
<keyword evidence="5" id="KW-0067">ATP-binding</keyword>
<evidence type="ECO:0000313" key="12">
    <source>
        <dbReference type="Proteomes" id="UP000007799"/>
    </source>
</evidence>
<dbReference type="SUPFAM" id="SSF90123">
    <property type="entry name" value="ABC transporter transmembrane region"/>
    <property type="match status" value="1"/>
</dbReference>
<evidence type="ECO:0000256" key="6">
    <source>
        <dbReference type="ARBA" id="ARBA00022989"/>
    </source>
</evidence>
<dbReference type="CDD" id="cd18573">
    <property type="entry name" value="ABC_6TM_ABCB10_like"/>
    <property type="match status" value="1"/>
</dbReference>
<dbReference type="OMA" id="VTMADRI"/>
<dbReference type="Pfam" id="PF00005">
    <property type="entry name" value="ABC_tran"/>
    <property type="match status" value="1"/>
</dbReference>
<name>F2UC12_SALR5</name>
<dbReference type="InterPro" id="IPR003593">
    <property type="entry name" value="AAA+_ATPase"/>
</dbReference>
<dbReference type="Gene3D" id="1.20.1560.10">
    <property type="entry name" value="ABC transporter type 1, transmembrane domain"/>
    <property type="match status" value="1"/>
</dbReference>
<feature type="domain" description="ABC transmembrane type-1" evidence="10">
    <location>
        <begin position="124"/>
        <end position="406"/>
    </location>
</feature>
<proteinExistence type="inferred from homology"/>
<dbReference type="GO" id="GO:0090374">
    <property type="term" value="P:oligopeptide export from mitochondrion"/>
    <property type="evidence" value="ECO:0007669"/>
    <property type="project" value="TreeGrafter"/>
</dbReference>
<dbReference type="Gene3D" id="3.40.50.300">
    <property type="entry name" value="P-loop containing nucleotide triphosphate hydrolases"/>
    <property type="match status" value="1"/>
</dbReference>
<dbReference type="InterPro" id="IPR011527">
    <property type="entry name" value="ABC1_TM_dom"/>
</dbReference>
<sequence>MMLTMMVGSRRCCLLAWRTCGRAAGGAVAGACRHQAGEQRAQVVRHLQTQAAARAAWRIQGRRRAVFNTRSLTVSTAAWRAQDASTTTVKTASTEDQSALDGPSKVSQFKRILELAQHEKALLLGSLGLLVGSSSITLALPKLMGVVLDIALDPVASVSTSTLSFGLLGLFGAQAVMMLSRLAMQLVAGERISARLRQSVFEALMRRQTSFFDVTPTGELTNRLSADCLLLQKTITSSLSQGVRSGMLALGSIGMMMHTSPQLLGLALIALPPLAGTAVYLGRRMKRRQEQVQQKLADSTALATEVLANIRVVREFASERHEISRYGERVSAVKRDGIKVGLLQSLMDSSIFLGANVGLIAVMAYGSQLVTEGAITAGDLTSFLMYSVYLGVHAGSLSNVGADFMRSLGASQKLFQLLDASVDDTSTLSSQFKPIRFTDRIQFSNVHFAYPSRPTVPVLTDFNLTIHRGETVALVGASGSGKSTVARLLTRLYHVDHGAITLDGQDIRTIDVGGLRACVGVVPQEPALFSATLRENIAYGCPDATQQQIEDAAERANALDFIHALPNGFETEVGERGVSLSGGQKQRIAIARALVRNPQLLILDEATSALDATSEAGVHKALVNATRGRTAVVIAHRLSTILNADTIAVVDEGGIVEQGTFTQLMQRNGQFAQLIAHQHEATTEGFAPFTDTSATR</sequence>
<dbReference type="CDD" id="cd03249">
    <property type="entry name" value="ABC_MTABC3_MDL1_MDL2"/>
    <property type="match status" value="1"/>
</dbReference>
<comment type="subcellular location">
    <subcellularLocation>
        <location evidence="1">Membrane</location>
        <topology evidence="1">Multi-pass membrane protein</topology>
    </subcellularLocation>
</comment>
<evidence type="ECO:0000256" key="2">
    <source>
        <dbReference type="ARBA" id="ARBA00007577"/>
    </source>
</evidence>
<evidence type="ECO:0000259" key="10">
    <source>
        <dbReference type="PROSITE" id="PS50929"/>
    </source>
</evidence>
<evidence type="ECO:0000256" key="3">
    <source>
        <dbReference type="ARBA" id="ARBA00022692"/>
    </source>
</evidence>
<dbReference type="PANTHER" id="PTHR43394:SF1">
    <property type="entry name" value="ATP-BINDING CASSETTE SUB-FAMILY B MEMBER 10, MITOCHONDRIAL"/>
    <property type="match status" value="1"/>
</dbReference>
<reference evidence="11" key="1">
    <citation type="submission" date="2009-08" db="EMBL/GenBank/DDBJ databases">
        <title>Annotation of Salpingoeca rosetta.</title>
        <authorList>
            <consortium name="The Broad Institute Genome Sequencing Platform"/>
            <person name="Russ C."/>
            <person name="Cuomo C."/>
            <person name="Burger G."/>
            <person name="Gray M.W."/>
            <person name="Holland P.W.H."/>
            <person name="King N."/>
            <person name="Lang F.B.F."/>
            <person name="Roger A.J."/>
            <person name="Ruiz-Trillo I."/>
            <person name="Young S.K."/>
            <person name="Zeng Q."/>
            <person name="Gargeya S."/>
            <person name="Alvarado L."/>
            <person name="Berlin A."/>
            <person name="Chapman S.B."/>
            <person name="Chen Z."/>
            <person name="Freedman E."/>
            <person name="Gellesch M."/>
            <person name="Goldberg J."/>
            <person name="Griggs A."/>
            <person name="Gujja S."/>
            <person name="Heilman E."/>
            <person name="Heiman D."/>
            <person name="Howarth C."/>
            <person name="Mehta T."/>
            <person name="Neiman D."/>
            <person name="Pearson M."/>
            <person name="Roberts A."/>
            <person name="Saif S."/>
            <person name="Shea T."/>
            <person name="Shenoy N."/>
            <person name="Sisk P."/>
            <person name="Stolte C."/>
            <person name="Sykes S."/>
            <person name="White J."/>
            <person name="Yandava C."/>
            <person name="Haas B."/>
            <person name="Nusbaum C."/>
            <person name="Birren B."/>
        </authorList>
    </citation>
    <scope>NUCLEOTIDE SEQUENCE [LARGE SCALE GENOMIC DNA]</scope>
    <source>
        <strain evidence="11">ATCC 50818</strain>
    </source>
</reference>
<dbReference type="SUPFAM" id="SSF52540">
    <property type="entry name" value="P-loop containing nucleoside triphosphate hydrolases"/>
    <property type="match status" value="1"/>
</dbReference>
<evidence type="ECO:0000256" key="7">
    <source>
        <dbReference type="ARBA" id="ARBA00023136"/>
    </source>
</evidence>
<dbReference type="InterPro" id="IPR017871">
    <property type="entry name" value="ABC_transporter-like_CS"/>
</dbReference>
<feature type="transmembrane region" description="Helical" evidence="8">
    <location>
        <begin position="121"/>
        <end position="143"/>
    </location>
</feature>
<dbReference type="PROSITE" id="PS50929">
    <property type="entry name" value="ABC_TM1F"/>
    <property type="match status" value="1"/>
</dbReference>
<dbReference type="GO" id="GO:0015421">
    <property type="term" value="F:ABC-type oligopeptide transporter activity"/>
    <property type="evidence" value="ECO:0007669"/>
    <property type="project" value="TreeGrafter"/>
</dbReference>
<keyword evidence="12" id="KW-1185">Reference proteome</keyword>
<dbReference type="InterPro" id="IPR027417">
    <property type="entry name" value="P-loop_NTPase"/>
</dbReference>
<organism evidence="12">
    <name type="scientific">Salpingoeca rosetta (strain ATCC 50818 / BSB-021)</name>
    <dbReference type="NCBI Taxonomy" id="946362"/>
    <lineage>
        <taxon>Eukaryota</taxon>
        <taxon>Choanoflagellata</taxon>
        <taxon>Craspedida</taxon>
        <taxon>Salpingoecidae</taxon>
        <taxon>Salpingoeca</taxon>
    </lineage>
</organism>
<comment type="similarity">
    <text evidence="2">Belongs to the ABC transporter superfamily. ABCB family. Multidrug resistance exporter (TC 3.A.1.201) subfamily.</text>
</comment>
<evidence type="ECO:0000313" key="11">
    <source>
        <dbReference type="EMBL" id="EGD74119.1"/>
    </source>
</evidence>
<protein>
    <submittedName>
        <fullName evidence="11">ABC protein</fullName>
    </submittedName>
</protein>
<dbReference type="GO" id="GO:0005743">
    <property type="term" value="C:mitochondrial inner membrane"/>
    <property type="evidence" value="ECO:0007669"/>
    <property type="project" value="TreeGrafter"/>
</dbReference>
<dbReference type="Pfam" id="PF00664">
    <property type="entry name" value="ABC_membrane"/>
    <property type="match status" value="1"/>
</dbReference>
<dbReference type="GO" id="GO:0005524">
    <property type="term" value="F:ATP binding"/>
    <property type="evidence" value="ECO:0007669"/>
    <property type="project" value="UniProtKB-KW"/>
</dbReference>
<dbReference type="RefSeq" id="XP_004993020.1">
    <property type="nucleotide sequence ID" value="XM_004992963.1"/>
</dbReference>
<accession>F2UC12</accession>
<evidence type="ECO:0000256" key="5">
    <source>
        <dbReference type="ARBA" id="ARBA00022840"/>
    </source>
</evidence>
<keyword evidence="6 8" id="KW-1133">Transmembrane helix</keyword>
<dbReference type="PANTHER" id="PTHR43394">
    <property type="entry name" value="ATP-DEPENDENT PERMEASE MDL1, MITOCHONDRIAL"/>
    <property type="match status" value="1"/>
</dbReference>
<keyword evidence="3 8" id="KW-0812">Transmembrane</keyword>
<dbReference type="Proteomes" id="UP000007799">
    <property type="component" value="Unassembled WGS sequence"/>
</dbReference>
<gene>
    <name evidence="11" type="ORF">PTSG_06129</name>
</gene>
<dbReference type="SMART" id="SM00382">
    <property type="entry name" value="AAA"/>
    <property type="match status" value="1"/>
</dbReference>
<evidence type="ECO:0000256" key="1">
    <source>
        <dbReference type="ARBA" id="ARBA00004141"/>
    </source>
</evidence>
<dbReference type="GeneID" id="16073590"/>
<feature type="transmembrane region" description="Helical" evidence="8">
    <location>
        <begin position="263"/>
        <end position="281"/>
    </location>
</feature>